<evidence type="ECO:0000313" key="3">
    <source>
        <dbReference type="EMBL" id="MFC3291265.1"/>
    </source>
</evidence>
<feature type="domain" description="GH15-like" evidence="1">
    <location>
        <begin position="223"/>
        <end position="588"/>
    </location>
</feature>
<protein>
    <submittedName>
        <fullName evidence="3">Glycoside hydrolase family 15 protein</fullName>
    </submittedName>
</protein>
<dbReference type="InterPro" id="IPR008928">
    <property type="entry name" value="6-hairpin_glycosidase_sf"/>
</dbReference>
<evidence type="ECO:0000259" key="2">
    <source>
        <dbReference type="Pfam" id="PF19291"/>
    </source>
</evidence>
<sequence length="608" mass="69534">MPQRKRIEDYGFIGNMRTAALVDRDASVDWLCLPRFDSDACCAAILGDHDNGYWKIWPSDAIRSTTRRYRGETLVLETVAETDSGQVAIIDFMPLARENDSVLDVVRIVEGRKGRVEMHHDAAFRFGYGHIAPWINKHDSGATVVAGPDGIRLETPIPLESRKDTSLLTASFCVQEGERIPFVLTWYRSFCDAPPSRDAEQALYETEQWWQEWSSRCEIDDQYREPVIRSLLVLKGLTHIETGGMVGAATTSLPEKIGGSFNWDYRYTWLRDSTFTLYALLTSGYTSEALAWRQWLLRAVAGDPGKLQPLYGLAGERRIYQHDIEWLAGFRGNGPVRIGNDAYRQQQLDIYGEVMDALHLGRLHDIEPDEDLWAIQCQLIDYLEAHWQEKGMSLWEHRDEPQYYTHSKVMAWVAVDRAIKSVEEFGLEGDIEHWKELRQRIHDEVCEKGFNKQLNSFVQYYGADTLDASLLLIPQVGFLPVDDPRMLGTIEAIQQHLVRDDFVYRFQSREKEQQNLSNGEGAFLVCCFWLVDTLVLLDRCDDAQALFDKLLSVRNDLGLLSEEYHPVHKCLLGNFPQAFSHVGLINSAHNLSRGKQGQRGPAQERGEE</sequence>
<dbReference type="Gene3D" id="1.50.10.10">
    <property type="match status" value="1"/>
</dbReference>
<dbReference type="Pfam" id="PF00723">
    <property type="entry name" value="Glyco_hydro_15"/>
    <property type="match status" value="1"/>
</dbReference>
<comment type="caution">
    <text evidence="3">The sequence shown here is derived from an EMBL/GenBank/DDBJ whole genome shotgun (WGS) entry which is preliminary data.</text>
</comment>
<evidence type="ECO:0000259" key="1">
    <source>
        <dbReference type="Pfam" id="PF00723"/>
    </source>
</evidence>
<organism evidence="3 4">
    <name type="scientific">Modicisalibacter luteus</name>
    <dbReference type="NCBI Taxonomy" id="453962"/>
    <lineage>
        <taxon>Bacteria</taxon>
        <taxon>Pseudomonadati</taxon>
        <taxon>Pseudomonadota</taxon>
        <taxon>Gammaproteobacteria</taxon>
        <taxon>Oceanospirillales</taxon>
        <taxon>Halomonadaceae</taxon>
        <taxon>Modicisalibacter</taxon>
    </lineage>
</organism>
<dbReference type="RefSeq" id="WP_019016650.1">
    <property type="nucleotide sequence ID" value="NZ_BMXD01000007.1"/>
</dbReference>
<name>A0ABV7LY37_9GAMM</name>
<dbReference type="InterPro" id="IPR012341">
    <property type="entry name" value="6hp_glycosidase-like_sf"/>
</dbReference>
<evidence type="ECO:0000313" key="4">
    <source>
        <dbReference type="Proteomes" id="UP001595640"/>
    </source>
</evidence>
<feature type="domain" description="Trehalase-like N-terminal" evidence="2">
    <location>
        <begin position="5"/>
        <end position="184"/>
    </location>
</feature>
<reference evidence="4" key="1">
    <citation type="journal article" date="2019" name="Int. J. Syst. Evol. Microbiol.">
        <title>The Global Catalogue of Microorganisms (GCM) 10K type strain sequencing project: providing services to taxonomists for standard genome sequencing and annotation.</title>
        <authorList>
            <consortium name="The Broad Institute Genomics Platform"/>
            <consortium name="The Broad Institute Genome Sequencing Center for Infectious Disease"/>
            <person name="Wu L."/>
            <person name="Ma J."/>
        </authorList>
    </citation>
    <scope>NUCLEOTIDE SEQUENCE [LARGE SCALE GENOMIC DNA]</scope>
    <source>
        <strain evidence="4">KCTC 12847</strain>
    </source>
</reference>
<accession>A0ABV7LY37</accession>
<keyword evidence="3" id="KW-0378">Hydrolase</keyword>
<dbReference type="PANTHER" id="PTHR31616:SF0">
    <property type="entry name" value="GLUCAN 1,4-ALPHA-GLUCOSIDASE"/>
    <property type="match status" value="1"/>
</dbReference>
<dbReference type="Pfam" id="PF19291">
    <property type="entry name" value="TREH_N"/>
    <property type="match status" value="1"/>
</dbReference>
<dbReference type="InterPro" id="IPR045582">
    <property type="entry name" value="Trehalase-like_N"/>
</dbReference>
<dbReference type="SUPFAM" id="SSF48208">
    <property type="entry name" value="Six-hairpin glycosidases"/>
    <property type="match status" value="1"/>
</dbReference>
<keyword evidence="4" id="KW-1185">Reference proteome</keyword>
<dbReference type="InterPro" id="IPR011613">
    <property type="entry name" value="GH15-like"/>
</dbReference>
<dbReference type="PANTHER" id="PTHR31616">
    <property type="entry name" value="TREHALASE"/>
    <property type="match status" value="1"/>
</dbReference>
<dbReference type="GO" id="GO:0016787">
    <property type="term" value="F:hydrolase activity"/>
    <property type="evidence" value="ECO:0007669"/>
    <property type="project" value="UniProtKB-KW"/>
</dbReference>
<proteinExistence type="predicted"/>
<gene>
    <name evidence="3" type="ORF">ACFOEI_04185</name>
</gene>
<dbReference type="EMBL" id="JBHRUH010000010">
    <property type="protein sequence ID" value="MFC3291265.1"/>
    <property type="molecule type" value="Genomic_DNA"/>
</dbReference>
<dbReference type="Proteomes" id="UP001595640">
    <property type="component" value="Unassembled WGS sequence"/>
</dbReference>